<name>A0A166UAF0_9CLOT</name>
<dbReference type="InterPro" id="IPR015797">
    <property type="entry name" value="NUDIX_hydrolase-like_dom_sf"/>
</dbReference>
<reference evidence="5 7" key="2">
    <citation type="journal article" date="2016" name="Front. Microbiol.">
        <title>Industrial Acetogenic Biocatalysts: A Comparative Metabolic and Genomic Analysis.</title>
        <authorList>
            <person name="Bengelsdorf F."/>
            <person name="Poehlein A."/>
            <person name="Sonja S."/>
            <person name="Erz C."/>
            <person name="Hummel T."/>
            <person name="Hoffmeister S."/>
            <person name="Daniel R."/>
            <person name="Durre P."/>
        </authorList>
    </citation>
    <scope>NUCLEOTIDE SEQUENCE [LARGE SCALE GENOMIC DNA]</scope>
    <source>
        <strain evidence="5 7">PTA-10522</strain>
    </source>
</reference>
<gene>
    <name evidence="4" type="primary">nudF_2</name>
    <name evidence="5" type="ORF">CLCOS_23950</name>
    <name evidence="4" type="ORF">WX73_02453</name>
</gene>
<dbReference type="SUPFAM" id="SSF55811">
    <property type="entry name" value="Nudix"/>
    <property type="match status" value="1"/>
</dbReference>
<dbReference type="Proteomes" id="UP000093694">
    <property type="component" value="Unassembled WGS sequence"/>
</dbReference>
<evidence type="ECO:0000256" key="1">
    <source>
        <dbReference type="ARBA" id="ARBA00001946"/>
    </source>
</evidence>
<evidence type="ECO:0000259" key="3">
    <source>
        <dbReference type="Pfam" id="PF00293"/>
    </source>
</evidence>
<comment type="cofactor">
    <cofactor evidence="1">
        <name>Mg(2+)</name>
        <dbReference type="ChEBI" id="CHEBI:18420"/>
    </cofactor>
</comment>
<keyword evidence="2 4" id="KW-0378">Hydrolase</keyword>
<dbReference type="InterPro" id="IPR000086">
    <property type="entry name" value="NUDIX_hydrolase_dom"/>
</dbReference>
<dbReference type="GO" id="GO:0047631">
    <property type="term" value="F:ADP-ribose diphosphatase activity"/>
    <property type="evidence" value="ECO:0007669"/>
    <property type="project" value="UniProtKB-EC"/>
</dbReference>
<dbReference type="GO" id="GO:0005829">
    <property type="term" value="C:cytosol"/>
    <property type="evidence" value="ECO:0007669"/>
    <property type="project" value="TreeGrafter"/>
</dbReference>
<dbReference type="Proteomes" id="UP000077384">
    <property type="component" value="Unassembled WGS sequence"/>
</dbReference>
<dbReference type="PANTHER" id="PTHR11839:SF18">
    <property type="entry name" value="NUDIX HYDROLASE DOMAIN-CONTAINING PROTEIN"/>
    <property type="match status" value="1"/>
</dbReference>
<dbReference type="GO" id="GO:0006753">
    <property type="term" value="P:nucleoside phosphate metabolic process"/>
    <property type="evidence" value="ECO:0007669"/>
    <property type="project" value="TreeGrafter"/>
</dbReference>
<dbReference type="RefSeq" id="WP_013239835.1">
    <property type="nucleotide sequence ID" value="NZ_LITQ01000002.1"/>
</dbReference>
<dbReference type="PATRIC" id="fig|1705578.3.peg.1775"/>
<dbReference type="CDD" id="cd18888">
    <property type="entry name" value="NUDIX_ADPRase_Nudt5"/>
    <property type="match status" value="1"/>
</dbReference>
<dbReference type="AlphaFoldDB" id="A0A166UAF0"/>
<evidence type="ECO:0000313" key="6">
    <source>
        <dbReference type="Proteomes" id="UP000077384"/>
    </source>
</evidence>
<evidence type="ECO:0000313" key="4">
    <source>
        <dbReference type="EMBL" id="OAA94740.1"/>
    </source>
</evidence>
<keyword evidence="7" id="KW-1185">Reference proteome</keyword>
<organism evidence="4 6">
    <name type="scientific">Clostridium coskatii</name>
    <dbReference type="NCBI Taxonomy" id="1705578"/>
    <lineage>
        <taxon>Bacteria</taxon>
        <taxon>Bacillati</taxon>
        <taxon>Bacillota</taxon>
        <taxon>Clostridia</taxon>
        <taxon>Eubacteriales</taxon>
        <taxon>Clostridiaceae</taxon>
        <taxon>Clostridium</taxon>
    </lineage>
</organism>
<accession>A0A166UAF0</accession>
<evidence type="ECO:0000313" key="5">
    <source>
        <dbReference type="EMBL" id="OBR93354.1"/>
    </source>
</evidence>
<dbReference type="GO" id="GO:0019693">
    <property type="term" value="P:ribose phosphate metabolic process"/>
    <property type="evidence" value="ECO:0007669"/>
    <property type="project" value="TreeGrafter"/>
</dbReference>
<evidence type="ECO:0000256" key="2">
    <source>
        <dbReference type="ARBA" id="ARBA00022801"/>
    </source>
</evidence>
<comment type="caution">
    <text evidence="4">The sequence shown here is derived from an EMBL/GenBank/DDBJ whole genome shotgun (WGS) entry which is preliminary data.</text>
</comment>
<sequence>MKRISEKTLYKGKWIQLQEITYTGKNNEELKWERIKRTNTTNTVVIVGKLVPSNKYIFIKQYRAAIDKYVIGFPAGLVEGDNIGENALRELEEETGYKGEVKSMSPMLYSNPALLTDKVTLARVDIYEDLMENQIPIQKLEPEEDIQVIALHREELKDFLIKEQARGTAIGMGVWYVFYGLS</sequence>
<dbReference type="Gene3D" id="3.90.79.10">
    <property type="entry name" value="Nucleoside Triphosphate Pyrophosphohydrolase"/>
    <property type="match status" value="1"/>
</dbReference>
<dbReference type="EC" id="3.6.1.13" evidence="4"/>
<dbReference type="EMBL" id="LITQ01000002">
    <property type="protein sequence ID" value="OAA94740.1"/>
    <property type="molecule type" value="Genomic_DNA"/>
</dbReference>
<dbReference type="PANTHER" id="PTHR11839">
    <property type="entry name" value="UDP/ADP-SUGAR PYROPHOSPHATASE"/>
    <property type="match status" value="1"/>
</dbReference>
<dbReference type="EMBL" id="LROR01000053">
    <property type="protein sequence ID" value="OBR93354.1"/>
    <property type="molecule type" value="Genomic_DNA"/>
</dbReference>
<evidence type="ECO:0000313" key="7">
    <source>
        <dbReference type="Proteomes" id="UP000093694"/>
    </source>
</evidence>
<proteinExistence type="predicted"/>
<feature type="domain" description="Nudix hydrolase" evidence="3">
    <location>
        <begin position="45"/>
        <end position="141"/>
    </location>
</feature>
<dbReference type="Pfam" id="PF00293">
    <property type="entry name" value="NUDIX"/>
    <property type="match status" value="1"/>
</dbReference>
<reference evidence="4 6" key="1">
    <citation type="journal article" date="2015" name="Biotechnol. Bioeng.">
        <title>Genome sequence and phenotypic characterization of Caulobacter segnis.</title>
        <authorList>
            <person name="Patel S."/>
            <person name="Fletcher B."/>
            <person name="Scott D.C."/>
            <person name="Ely B."/>
        </authorList>
    </citation>
    <scope>NUCLEOTIDE SEQUENCE [LARGE SCALE GENOMIC DNA]</scope>
    <source>
        <strain evidence="4 6">PS02</strain>
    </source>
</reference>
<protein>
    <submittedName>
        <fullName evidence="4">ADP-ribose pyrophosphatase</fullName>
        <ecNumber evidence="4">3.6.1.13</ecNumber>
    </submittedName>
</protein>